<dbReference type="AlphaFoldDB" id="A0A6N2KP26"/>
<reference evidence="1" key="1">
    <citation type="submission" date="2019-03" db="EMBL/GenBank/DDBJ databases">
        <authorList>
            <person name="Mank J."/>
            <person name="Almeida P."/>
        </authorList>
    </citation>
    <scope>NUCLEOTIDE SEQUENCE</scope>
    <source>
        <strain evidence="1">78183</strain>
    </source>
</reference>
<organism evidence="1">
    <name type="scientific">Salix viminalis</name>
    <name type="common">Common osier</name>
    <name type="synonym">Basket willow</name>
    <dbReference type="NCBI Taxonomy" id="40686"/>
    <lineage>
        <taxon>Eukaryota</taxon>
        <taxon>Viridiplantae</taxon>
        <taxon>Streptophyta</taxon>
        <taxon>Embryophyta</taxon>
        <taxon>Tracheophyta</taxon>
        <taxon>Spermatophyta</taxon>
        <taxon>Magnoliopsida</taxon>
        <taxon>eudicotyledons</taxon>
        <taxon>Gunneridae</taxon>
        <taxon>Pentapetalae</taxon>
        <taxon>rosids</taxon>
        <taxon>fabids</taxon>
        <taxon>Malpighiales</taxon>
        <taxon>Salicaceae</taxon>
        <taxon>Saliceae</taxon>
        <taxon>Salix</taxon>
    </lineage>
</organism>
<proteinExistence type="predicted"/>
<dbReference type="EMBL" id="CAADRP010000546">
    <property type="protein sequence ID" value="VFU29378.1"/>
    <property type="molecule type" value="Genomic_DNA"/>
</dbReference>
<sequence length="68" mass="7585">MAHQGLPFFFKQIKISPQLPIWLIKACPSSSSKSKSLLSFQYGSSRLALLLQANQNLSSGELLFIFVK</sequence>
<gene>
    <name evidence="1" type="ORF">SVIM_LOCUS106971</name>
</gene>
<accession>A0A6N2KP26</accession>
<protein>
    <submittedName>
        <fullName evidence="1">Uncharacterized protein</fullName>
    </submittedName>
</protein>
<name>A0A6N2KP26_SALVM</name>
<evidence type="ECO:0000313" key="1">
    <source>
        <dbReference type="EMBL" id="VFU29378.1"/>
    </source>
</evidence>